<evidence type="ECO:0000313" key="2">
    <source>
        <dbReference type="Proteomes" id="UP000288805"/>
    </source>
</evidence>
<sequence>MGQPLLVRAGPLTRVHRLALSFKVAIDLTMTPHRVIERRETCHHRVTANIKCHMSLQAWDVTTWNNINNKLEGLGLGSCLLIKPCLKREFLWRQVTVGKFGDEPGGWCSLVGKKGYGVGLWKALRGGWEAFKARTISIVGNRRRTKFWLDVLYEDAPLKDSFPFLFSFASNKKAWVVST</sequence>
<proteinExistence type="predicted"/>
<dbReference type="Proteomes" id="UP000288805">
    <property type="component" value="Unassembled WGS sequence"/>
</dbReference>
<gene>
    <name evidence="1" type="ORF">CK203_092688</name>
</gene>
<protein>
    <submittedName>
        <fullName evidence="1">Uncharacterized protein</fullName>
    </submittedName>
</protein>
<dbReference type="EMBL" id="QGNW01001228">
    <property type="protein sequence ID" value="RVW49349.1"/>
    <property type="molecule type" value="Genomic_DNA"/>
</dbReference>
<evidence type="ECO:0000313" key="1">
    <source>
        <dbReference type="EMBL" id="RVW49349.1"/>
    </source>
</evidence>
<dbReference type="AlphaFoldDB" id="A0A438ENM9"/>
<name>A0A438ENM9_VITVI</name>
<comment type="caution">
    <text evidence="1">The sequence shown here is derived from an EMBL/GenBank/DDBJ whole genome shotgun (WGS) entry which is preliminary data.</text>
</comment>
<reference evidence="1 2" key="1">
    <citation type="journal article" date="2018" name="PLoS Genet.">
        <title>Population sequencing reveals clonal diversity and ancestral inbreeding in the grapevine cultivar Chardonnay.</title>
        <authorList>
            <person name="Roach M.J."/>
            <person name="Johnson D.L."/>
            <person name="Bohlmann J."/>
            <person name="van Vuuren H.J."/>
            <person name="Jones S.J."/>
            <person name="Pretorius I.S."/>
            <person name="Schmidt S.A."/>
            <person name="Borneman A.R."/>
        </authorList>
    </citation>
    <scope>NUCLEOTIDE SEQUENCE [LARGE SCALE GENOMIC DNA]</scope>
    <source>
        <strain evidence="2">cv. Chardonnay</strain>
        <tissue evidence="1">Leaf</tissue>
    </source>
</reference>
<organism evidence="1 2">
    <name type="scientific">Vitis vinifera</name>
    <name type="common">Grape</name>
    <dbReference type="NCBI Taxonomy" id="29760"/>
    <lineage>
        <taxon>Eukaryota</taxon>
        <taxon>Viridiplantae</taxon>
        <taxon>Streptophyta</taxon>
        <taxon>Embryophyta</taxon>
        <taxon>Tracheophyta</taxon>
        <taxon>Spermatophyta</taxon>
        <taxon>Magnoliopsida</taxon>
        <taxon>eudicotyledons</taxon>
        <taxon>Gunneridae</taxon>
        <taxon>Pentapetalae</taxon>
        <taxon>rosids</taxon>
        <taxon>Vitales</taxon>
        <taxon>Vitaceae</taxon>
        <taxon>Viteae</taxon>
        <taxon>Vitis</taxon>
    </lineage>
</organism>
<accession>A0A438ENM9</accession>